<evidence type="ECO:0000313" key="2">
    <source>
        <dbReference type="EMBL" id="CAI9774643.1"/>
    </source>
</evidence>
<dbReference type="PANTHER" id="PTHR47926:SF452">
    <property type="entry name" value="PENTATRICOPEPTIDE REPEAT-CONTAINING PROTEIN"/>
    <property type="match status" value="1"/>
</dbReference>
<dbReference type="InterPro" id="IPR002885">
    <property type="entry name" value="PPR_rpt"/>
</dbReference>
<keyword evidence="1" id="KW-0677">Repeat</keyword>
<dbReference type="EMBL" id="OU503048">
    <property type="protein sequence ID" value="CAI9774643.1"/>
    <property type="molecule type" value="Genomic_DNA"/>
</dbReference>
<dbReference type="PANTHER" id="PTHR47926">
    <property type="entry name" value="PENTATRICOPEPTIDE REPEAT-CONTAINING PROTEIN"/>
    <property type="match status" value="1"/>
</dbReference>
<reference evidence="2" key="1">
    <citation type="submission" date="2023-05" db="EMBL/GenBank/DDBJ databases">
        <authorList>
            <person name="Huff M."/>
        </authorList>
    </citation>
    <scope>NUCLEOTIDE SEQUENCE</scope>
</reference>
<protein>
    <submittedName>
        <fullName evidence="2">Uncharacterized protein</fullName>
    </submittedName>
</protein>
<accession>A0AAD2E3D1</accession>
<dbReference type="AlphaFoldDB" id="A0AAD2E3D1"/>
<keyword evidence="3" id="KW-1185">Reference proteome</keyword>
<dbReference type="GO" id="GO:0003723">
    <property type="term" value="F:RNA binding"/>
    <property type="evidence" value="ECO:0007669"/>
    <property type="project" value="InterPro"/>
</dbReference>
<sequence length="175" mass="18952">MYSKFHLIEEAEMVFRLIVERDVILWNTLIIACCHCDDESNVLSVFREIVMDTNVKADDFTYASVLSTAAGLASMCHGRESHAHLIRTRSVWDVGVGNALVNINQMYISLPRPMTFKVISQMTVVEVFDGKKQGGCKVLSKEAAAGCHKAATGCAAAAAAAAAQSSHAISNMQTV</sequence>
<evidence type="ECO:0000256" key="1">
    <source>
        <dbReference type="ARBA" id="ARBA00022737"/>
    </source>
</evidence>
<proteinExistence type="predicted"/>
<organism evidence="2 3">
    <name type="scientific">Fraxinus pennsylvanica</name>
    <dbReference type="NCBI Taxonomy" id="56036"/>
    <lineage>
        <taxon>Eukaryota</taxon>
        <taxon>Viridiplantae</taxon>
        <taxon>Streptophyta</taxon>
        <taxon>Embryophyta</taxon>
        <taxon>Tracheophyta</taxon>
        <taxon>Spermatophyta</taxon>
        <taxon>Magnoliopsida</taxon>
        <taxon>eudicotyledons</taxon>
        <taxon>Gunneridae</taxon>
        <taxon>Pentapetalae</taxon>
        <taxon>asterids</taxon>
        <taxon>lamiids</taxon>
        <taxon>Lamiales</taxon>
        <taxon>Oleaceae</taxon>
        <taxon>Oleeae</taxon>
        <taxon>Fraxinus</taxon>
    </lineage>
</organism>
<dbReference type="InterPro" id="IPR046960">
    <property type="entry name" value="PPR_At4g14850-like_plant"/>
</dbReference>
<dbReference type="Proteomes" id="UP000834106">
    <property type="component" value="Chromosome 13"/>
</dbReference>
<dbReference type="Pfam" id="PF01535">
    <property type="entry name" value="PPR"/>
    <property type="match status" value="1"/>
</dbReference>
<dbReference type="Gene3D" id="1.25.40.10">
    <property type="entry name" value="Tetratricopeptide repeat domain"/>
    <property type="match status" value="1"/>
</dbReference>
<name>A0AAD2E3D1_9LAMI</name>
<gene>
    <name evidence="2" type="ORF">FPE_LOCUS22073</name>
</gene>
<dbReference type="PROSITE" id="PS51257">
    <property type="entry name" value="PROKAR_LIPOPROTEIN"/>
    <property type="match status" value="1"/>
</dbReference>
<dbReference type="GO" id="GO:0009451">
    <property type="term" value="P:RNA modification"/>
    <property type="evidence" value="ECO:0007669"/>
    <property type="project" value="InterPro"/>
</dbReference>
<dbReference type="InterPro" id="IPR011990">
    <property type="entry name" value="TPR-like_helical_dom_sf"/>
</dbReference>
<evidence type="ECO:0000313" key="3">
    <source>
        <dbReference type="Proteomes" id="UP000834106"/>
    </source>
</evidence>